<keyword evidence="10" id="KW-0472">Membrane</keyword>
<dbReference type="SUPFAM" id="SSF55785">
    <property type="entry name" value="PYP-like sensor domain (PAS domain)"/>
    <property type="match status" value="1"/>
</dbReference>
<keyword evidence="5" id="KW-0808">Transferase</keyword>
<dbReference type="Pfam" id="PF00672">
    <property type="entry name" value="HAMP"/>
    <property type="match status" value="1"/>
</dbReference>
<dbReference type="Gene3D" id="3.30.450.20">
    <property type="entry name" value="PAS domain"/>
    <property type="match status" value="1"/>
</dbReference>
<dbReference type="InterPro" id="IPR003594">
    <property type="entry name" value="HATPase_dom"/>
</dbReference>
<dbReference type="Pfam" id="PF08376">
    <property type="entry name" value="NIT"/>
    <property type="match status" value="1"/>
</dbReference>
<dbReference type="InterPro" id="IPR003660">
    <property type="entry name" value="HAMP_dom"/>
</dbReference>
<feature type="signal peptide" evidence="13">
    <location>
        <begin position="1"/>
        <end position="20"/>
    </location>
</feature>
<evidence type="ECO:0000256" key="6">
    <source>
        <dbReference type="ARBA" id="ARBA00022692"/>
    </source>
</evidence>
<dbReference type="Pfam" id="PF02518">
    <property type="entry name" value="HATPase_c"/>
    <property type="match status" value="1"/>
</dbReference>
<evidence type="ECO:0000256" key="8">
    <source>
        <dbReference type="ARBA" id="ARBA00022777"/>
    </source>
</evidence>
<feature type="domain" description="HAMP" evidence="15">
    <location>
        <begin position="325"/>
        <end position="377"/>
    </location>
</feature>
<reference evidence="17" key="1">
    <citation type="journal article" date="2019" name="Int. J. Syst. Evol. Microbiol.">
        <title>The Global Catalogue of Microorganisms (GCM) 10K type strain sequencing project: providing services to taxonomists for standard genome sequencing and annotation.</title>
        <authorList>
            <consortium name="The Broad Institute Genomics Platform"/>
            <consortium name="The Broad Institute Genome Sequencing Center for Infectious Disease"/>
            <person name="Wu L."/>
            <person name="Ma J."/>
        </authorList>
    </citation>
    <scope>NUCLEOTIDE SEQUENCE [LARGE SCALE GENOMIC DNA]</scope>
    <source>
        <strain evidence="17">JCM 18409</strain>
    </source>
</reference>
<evidence type="ECO:0000256" key="7">
    <source>
        <dbReference type="ARBA" id="ARBA00022741"/>
    </source>
</evidence>
<evidence type="ECO:0000256" key="12">
    <source>
        <dbReference type="SAM" id="MobiDB-lite"/>
    </source>
</evidence>
<evidence type="ECO:0000256" key="11">
    <source>
        <dbReference type="ARBA" id="ARBA00023012"/>
    </source>
</evidence>
<dbReference type="SUPFAM" id="SSF55874">
    <property type="entry name" value="ATPase domain of HSP90 chaperone/DNA topoisomerase II/histidine kinase"/>
    <property type="match status" value="1"/>
</dbReference>
<comment type="caution">
    <text evidence="16">The sequence shown here is derived from an EMBL/GenBank/DDBJ whole genome shotgun (WGS) entry which is preliminary data.</text>
</comment>
<evidence type="ECO:0000256" key="5">
    <source>
        <dbReference type="ARBA" id="ARBA00022679"/>
    </source>
</evidence>
<dbReference type="SUPFAM" id="SSF55781">
    <property type="entry name" value="GAF domain-like"/>
    <property type="match status" value="1"/>
</dbReference>
<dbReference type="InterPro" id="IPR013587">
    <property type="entry name" value="Nitrate/nitrite_sensing"/>
</dbReference>
<evidence type="ECO:0000256" key="1">
    <source>
        <dbReference type="ARBA" id="ARBA00000085"/>
    </source>
</evidence>
<dbReference type="EC" id="2.7.13.3" evidence="3"/>
<keyword evidence="13" id="KW-0732">Signal</keyword>
<dbReference type="PROSITE" id="PS50112">
    <property type="entry name" value="PAS"/>
    <property type="match status" value="1"/>
</dbReference>
<dbReference type="InterPro" id="IPR000014">
    <property type="entry name" value="PAS"/>
</dbReference>
<keyword evidence="7" id="KW-0547">Nucleotide-binding</keyword>
<dbReference type="Gene3D" id="1.20.5.1930">
    <property type="match status" value="1"/>
</dbReference>
<dbReference type="SMART" id="SM00065">
    <property type="entry name" value="GAF"/>
    <property type="match status" value="1"/>
</dbReference>
<evidence type="ECO:0000256" key="2">
    <source>
        <dbReference type="ARBA" id="ARBA00004370"/>
    </source>
</evidence>
<feature type="region of interest" description="Disordered" evidence="12">
    <location>
        <begin position="622"/>
        <end position="675"/>
    </location>
</feature>
<evidence type="ECO:0000256" key="13">
    <source>
        <dbReference type="SAM" id="SignalP"/>
    </source>
</evidence>
<keyword evidence="10" id="KW-1133">Transmembrane helix</keyword>
<gene>
    <name evidence="16" type="ORF">GCM10023335_57460</name>
</gene>
<keyword evidence="8" id="KW-0418">Kinase</keyword>
<feature type="region of interest" description="Disordered" evidence="12">
    <location>
        <begin position="936"/>
        <end position="983"/>
    </location>
</feature>
<keyword evidence="6" id="KW-0812">Transmembrane</keyword>
<comment type="catalytic activity">
    <reaction evidence="1">
        <text>ATP + protein L-histidine = ADP + protein N-phospho-L-histidine.</text>
        <dbReference type="EC" id="2.7.13.3"/>
    </reaction>
</comment>
<dbReference type="CDD" id="cd16917">
    <property type="entry name" value="HATPase_UhpB-NarQ-NarX-like"/>
    <property type="match status" value="1"/>
</dbReference>
<dbReference type="PROSITE" id="PS51257">
    <property type="entry name" value="PROKAR_LIPOPROTEIN"/>
    <property type="match status" value="1"/>
</dbReference>
<comment type="subcellular location">
    <subcellularLocation>
        <location evidence="2">Membrane</location>
    </subcellularLocation>
</comment>
<keyword evidence="4" id="KW-0597">Phosphoprotein</keyword>
<dbReference type="NCBIfam" id="TIGR00229">
    <property type="entry name" value="sensory_box"/>
    <property type="match status" value="1"/>
</dbReference>
<evidence type="ECO:0000256" key="3">
    <source>
        <dbReference type="ARBA" id="ARBA00012438"/>
    </source>
</evidence>
<dbReference type="Pfam" id="PF08448">
    <property type="entry name" value="PAS_4"/>
    <property type="match status" value="1"/>
</dbReference>
<dbReference type="Proteomes" id="UP001501759">
    <property type="component" value="Unassembled WGS sequence"/>
</dbReference>
<dbReference type="InterPro" id="IPR011712">
    <property type="entry name" value="Sig_transdc_His_kin_sub3_dim/P"/>
</dbReference>
<evidence type="ECO:0000313" key="17">
    <source>
        <dbReference type="Proteomes" id="UP001501759"/>
    </source>
</evidence>
<evidence type="ECO:0000256" key="4">
    <source>
        <dbReference type="ARBA" id="ARBA00022553"/>
    </source>
</evidence>
<evidence type="ECO:0000259" key="15">
    <source>
        <dbReference type="PROSITE" id="PS50885"/>
    </source>
</evidence>
<dbReference type="SMART" id="SM00387">
    <property type="entry name" value="HATPase_c"/>
    <property type="match status" value="1"/>
</dbReference>
<dbReference type="EMBL" id="BAABKB010000026">
    <property type="protein sequence ID" value="GAA5024209.1"/>
    <property type="molecule type" value="Genomic_DNA"/>
</dbReference>
<evidence type="ECO:0000256" key="9">
    <source>
        <dbReference type="ARBA" id="ARBA00022840"/>
    </source>
</evidence>
<dbReference type="SUPFAM" id="SSF158472">
    <property type="entry name" value="HAMP domain-like"/>
    <property type="match status" value="1"/>
</dbReference>
<organism evidence="16 17">
    <name type="scientific">Streptomyces siamensis</name>
    <dbReference type="NCBI Taxonomy" id="1274986"/>
    <lineage>
        <taxon>Bacteria</taxon>
        <taxon>Bacillati</taxon>
        <taxon>Actinomycetota</taxon>
        <taxon>Actinomycetes</taxon>
        <taxon>Kitasatosporales</taxon>
        <taxon>Streptomycetaceae</taxon>
        <taxon>Streptomyces</taxon>
    </lineage>
</organism>
<dbReference type="CDD" id="cd06225">
    <property type="entry name" value="HAMP"/>
    <property type="match status" value="1"/>
</dbReference>
<proteinExistence type="predicted"/>
<name>A0ABP9JAF9_9ACTN</name>
<keyword evidence="9" id="KW-0067">ATP-binding</keyword>
<feature type="chain" id="PRO_5046500019" description="histidine kinase" evidence="13">
    <location>
        <begin position="21"/>
        <end position="983"/>
    </location>
</feature>
<dbReference type="RefSeq" id="WP_345655410.1">
    <property type="nucleotide sequence ID" value="NZ_BAABKB010000026.1"/>
</dbReference>
<feature type="compositionally biased region" description="Gly residues" evidence="12">
    <location>
        <begin position="634"/>
        <end position="675"/>
    </location>
</feature>
<dbReference type="SMART" id="SM00304">
    <property type="entry name" value="HAMP"/>
    <property type="match status" value="1"/>
</dbReference>
<dbReference type="PANTHER" id="PTHR24421">
    <property type="entry name" value="NITRATE/NITRITE SENSOR PROTEIN NARX-RELATED"/>
    <property type="match status" value="1"/>
</dbReference>
<dbReference type="Pfam" id="PF07730">
    <property type="entry name" value="HisKA_3"/>
    <property type="match status" value="1"/>
</dbReference>
<evidence type="ECO:0000313" key="16">
    <source>
        <dbReference type="EMBL" id="GAA5024209.1"/>
    </source>
</evidence>
<dbReference type="InterPro" id="IPR035965">
    <property type="entry name" value="PAS-like_dom_sf"/>
</dbReference>
<feature type="domain" description="PAS" evidence="14">
    <location>
        <begin position="428"/>
        <end position="498"/>
    </location>
</feature>
<evidence type="ECO:0000259" key="14">
    <source>
        <dbReference type="PROSITE" id="PS50112"/>
    </source>
</evidence>
<dbReference type="InterPro" id="IPR050482">
    <property type="entry name" value="Sensor_HK_TwoCompSys"/>
</dbReference>
<dbReference type="InterPro" id="IPR013656">
    <property type="entry name" value="PAS_4"/>
</dbReference>
<dbReference type="Gene3D" id="3.30.565.10">
    <property type="entry name" value="Histidine kinase-like ATPase, C-terminal domain"/>
    <property type="match status" value="1"/>
</dbReference>
<dbReference type="PANTHER" id="PTHR24421:SF10">
    <property type="entry name" value="NITRATE_NITRITE SENSOR PROTEIN NARQ"/>
    <property type="match status" value="1"/>
</dbReference>
<dbReference type="Gene3D" id="1.20.120.1530">
    <property type="match status" value="1"/>
</dbReference>
<evidence type="ECO:0000256" key="10">
    <source>
        <dbReference type="ARBA" id="ARBA00022989"/>
    </source>
</evidence>
<keyword evidence="17" id="KW-1185">Reference proteome</keyword>
<sequence length="983" mass="101924">MGTRLTLLVLLPVAGLLACAAVPALARWHETRTLEQYRAATQVSYATAGLYEAVARERLAEVLARTVPDRAGLSAERAAARNATDRALAAAQDAAAQDGVARLGGRPGVLRVLDSVRGRLRTARPEPGDGAGAPLRTEQRYAAVATRLLDTAGRLVSSRPAGASRRSGDAWTALLGAVEAAERERARLAVLLAEQSPDRYTGLVDGWPTLEAARLDAFRQAASRPLRERLSAALEQPAERTVRAFREALVDAADSGTQLPSPDGWLTASADRLTALRGVAHAAAAELADDTDHDLADARERSERELALFAGVLCAVLALTLALRRSVVRPLAEVSLGARALADGDLSYEVHYRGRDETGVVADSLRELHLISTRLTAEIRAMSTAIDDNRLGHRADVAAFHGTWARLLDDMNATMVAFAAGHGRRRRAERELAGVFNLSLDLLCICGTDGRFKRVNPAFERILGHGAATLSGTSWTDLAHPEDRERTRAALDRLADGVALAEFENRCVRDDGTEVWLQWSARPVTGEGLVYAAARDVTRTRRADREQAALRRVATLVARGDPPREVFSAVAREVGLVLGTGAVAVLRYGADGAATVLGSAPGAVPAPGPAAGVVPTFGSASGTGPAPGPLPAEGAGGAGGAGSAGGGGGAGGAGSAGGGGGAGGAGSAGGGGGAGEEAARVVASTRRAARAGRSVGAPIVVDDRLWGAVVAAPTGPESLPPGTEHRLADFTELVAAAIANADSRAQLTASRARVMAAADASRRRIERDLHDGVQQRLVTLRLGLRMAESLTDGRPAGLAEQLAHLGKGLDDAFEDLLRISRGIHPAILSQGGLGPALRALARRSAVPVELDLRLPAARLPERTEVAVYYVTSECLTNAVKHAHATVVQVEAHTYDDVLTVSIRDDGTGGAEPGGGSGLIGLIDRVEAIGGRLAVGSPRGSGTTVTVRLPLRDPRPGHPRFPELPATTDTARSAPAAEQGRSPG</sequence>
<dbReference type="InterPro" id="IPR003018">
    <property type="entry name" value="GAF"/>
</dbReference>
<protein>
    <recommendedName>
        <fullName evidence="3">histidine kinase</fullName>
        <ecNumber evidence="3">2.7.13.3</ecNumber>
    </recommendedName>
</protein>
<dbReference type="CDD" id="cd00130">
    <property type="entry name" value="PAS"/>
    <property type="match status" value="1"/>
</dbReference>
<accession>A0ABP9JAF9</accession>
<keyword evidence="11" id="KW-0902">Two-component regulatory system</keyword>
<dbReference type="SMART" id="SM00091">
    <property type="entry name" value="PAS"/>
    <property type="match status" value="1"/>
</dbReference>
<dbReference type="PROSITE" id="PS50885">
    <property type="entry name" value="HAMP"/>
    <property type="match status" value="1"/>
</dbReference>
<dbReference type="InterPro" id="IPR036890">
    <property type="entry name" value="HATPase_C_sf"/>
</dbReference>